<dbReference type="Gene3D" id="1.20.1600.10">
    <property type="entry name" value="Outer membrane efflux proteins (OEP)"/>
    <property type="match status" value="1"/>
</dbReference>
<sequence>MLANINRQHNTILKLLVLITVIFVTVSTSVANAMTNDNKDYGINLKNAQKAAIANTLSLKELDQKINHLLSGKDYNPLIYKGLEDNVQRDIADLYSKASSSNNITSMEMGILYGYYAMYGETAYFNNKDISHIFNPENYPNYSLWSSLLRYEFNKKSSINNISLSTRKMFDSILILNDQISISDASLQTAQKALVQERKRFELGEISKSSLEKSELNIEIQKKELGKLRRNVENIKFDLKKLLGISLKDNIVPEDYDYTNLTELMDYHEYLDKAVTNRNEISFAWLNYWDGKNAYGLVNNSYMDNMQSVGLQLQRENSLNQIREAEESIKEANIKVKQEILSLYIAANGKYSVVKAAENSVALKEKNYKAAKTKYSQKGISKTDLDKSLLDLNTEKVKYRKAVIEYNTAKETLEVSCSVGIGLT</sequence>
<evidence type="ECO:0000256" key="2">
    <source>
        <dbReference type="ARBA" id="ARBA00022452"/>
    </source>
</evidence>
<reference evidence="7 8" key="1">
    <citation type="submission" date="2017-03" db="EMBL/GenBank/DDBJ databases">
        <title>Genome sequence of Clostridium hungatei DSM 14427.</title>
        <authorList>
            <person name="Poehlein A."/>
            <person name="Daniel R."/>
        </authorList>
    </citation>
    <scope>NUCLEOTIDE SEQUENCE [LARGE SCALE GENOMIC DNA]</scope>
    <source>
        <strain evidence="7 8">DSM 14427</strain>
    </source>
</reference>
<evidence type="ECO:0000256" key="5">
    <source>
        <dbReference type="ARBA" id="ARBA00023237"/>
    </source>
</evidence>
<dbReference type="OrthoDB" id="1949384at2"/>
<keyword evidence="8" id="KW-1185">Reference proteome</keyword>
<evidence type="ECO:0000256" key="1">
    <source>
        <dbReference type="ARBA" id="ARBA00004442"/>
    </source>
</evidence>
<keyword evidence="2" id="KW-1134">Transmembrane beta strand</keyword>
<dbReference type="GO" id="GO:0015288">
    <property type="term" value="F:porin activity"/>
    <property type="evidence" value="ECO:0007669"/>
    <property type="project" value="TreeGrafter"/>
</dbReference>
<dbReference type="RefSeq" id="WP_080064945.1">
    <property type="nucleotide sequence ID" value="NZ_MZGX01000016.1"/>
</dbReference>
<gene>
    <name evidence="7" type="ORF">CLHUN_25210</name>
</gene>
<accession>A0A1V4SII7</accession>
<evidence type="ECO:0000256" key="6">
    <source>
        <dbReference type="SAM" id="Coils"/>
    </source>
</evidence>
<comment type="caution">
    <text evidence="7">The sequence shown here is derived from an EMBL/GenBank/DDBJ whole genome shotgun (WGS) entry which is preliminary data.</text>
</comment>
<dbReference type="GO" id="GO:1990281">
    <property type="term" value="C:efflux pump complex"/>
    <property type="evidence" value="ECO:0007669"/>
    <property type="project" value="TreeGrafter"/>
</dbReference>
<protein>
    <submittedName>
        <fullName evidence="7">Outer membrane efflux protein</fullName>
    </submittedName>
</protein>
<dbReference type="InterPro" id="IPR051906">
    <property type="entry name" value="TolC-like"/>
</dbReference>
<keyword evidence="4" id="KW-0472">Membrane</keyword>
<name>A0A1V4SII7_RUMHU</name>
<feature type="coiled-coil region" evidence="6">
    <location>
        <begin position="315"/>
        <end position="374"/>
    </location>
</feature>
<evidence type="ECO:0000313" key="7">
    <source>
        <dbReference type="EMBL" id="OPX43583.1"/>
    </source>
</evidence>
<dbReference type="GO" id="GO:0009279">
    <property type="term" value="C:cell outer membrane"/>
    <property type="evidence" value="ECO:0007669"/>
    <property type="project" value="UniProtKB-SubCell"/>
</dbReference>
<keyword evidence="6" id="KW-0175">Coiled coil</keyword>
<keyword evidence="5" id="KW-0998">Cell outer membrane</keyword>
<dbReference type="GO" id="GO:0015562">
    <property type="term" value="F:efflux transmembrane transporter activity"/>
    <property type="evidence" value="ECO:0007669"/>
    <property type="project" value="InterPro"/>
</dbReference>
<proteinExistence type="predicted"/>
<evidence type="ECO:0000256" key="3">
    <source>
        <dbReference type="ARBA" id="ARBA00022692"/>
    </source>
</evidence>
<keyword evidence="3" id="KW-0812">Transmembrane</keyword>
<dbReference type="PANTHER" id="PTHR30026">
    <property type="entry name" value="OUTER MEMBRANE PROTEIN TOLC"/>
    <property type="match status" value="1"/>
</dbReference>
<evidence type="ECO:0000313" key="8">
    <source>
        <dbReference type="Proteomes" id="UP000191554"/>
    </source>
</evidence>
<evidence type="ECO:0000256" key="4">
    <source>
        <dbReference type="ARBA" id="ARBA00023136"/>
    </source>
</evidence>
<dbReference type="Proteomes" id="UP000191554">
    <property type="component" value="Unassembled WGS sequence"/>
</dbReference>
<dbReference type="PANTHER" id="PTHR30026:SF20">
    <property type="entry name" value="OUTER MEMBRANE PROTEIN TOLC"/>
    <property type="match status" value="1"/>
</dbReference>
<dbReference type="STRING" id="48256.CLHUN_25210"/>
<dbReference type="SUPFAM" id="SSF56954">
    <property type="entry name" value="Outer membrane efflux proteins (OEP)"/>
    <property type="match status" value="1"/>
</dbReference>
<comment type="subcellular location">
    <subcellularLocation>
        <location evidence="1">Cell outer membrane</location>
    </subcellularLocation>
</comment>
<organism evidence="7 8">
    <name type="scientific">Ruminiclostridium hungatei</name>
    <name type="common">Clostridium hungatei</name>
    <dbReference type="NCBI Taxonomy" id="48256"/>
    <lineage>
        <taxon>Bacteria</taxon>
        <taxon>Bacillati</taxon>
        <taxon>Bacillota</taxon>
        <taxon>Clostridia</taxon>
        <taxon>Eubacteriales</taxon>
        <taxon>Oscillospiraceae</taxon>
        <taxon>Ruminiclostridium</taxon>
    </lineage>
</organism>
<dbReference type="EMBL" id="MZGX01000016">
    <property type="protein sequence ID" value="OPX43583.1"/>
    <property type="molecule type" value="Genomic_DNA"/>
</dbReference>
<dbReference type="AlphaFoldDB" id="A0A1V4SII7"/>